<dbReference type="GO" id="GO:0016747">
    <property type="term" value="F:acyltransferase activity, transferring groups other than amino-acyl groups"/>
    <property type="evidence" value="ECO:0007669"/>
    <property type="project" value="TreeGrafter"/>
</dbReference>
<keyword evidence="1" id="KW-0808">Transferase</keyword>
<dbReference type="Proteomes" id="UP000076761">
    <property type="component" value="Unassembled WGS sequence"/>
</dbReference>
<gene>
    <name evidence="2" type="ORF">NEOLEDRAFT_1133104</name>
</gene>
<name>A0A165ST82_9AGAM</name>
<dbReference type="InParanoid" id="A0A165ST82"/>
<keyword evidence="3" id="KW-1185">Reference proteome</keyword>
<reference evidence="2 3" key="1">
    <citation type="journal article" date="2016" name="Mol. Biol. Evol.">
        <title>Comparative Genomics of Early-Diverging Mushroom-Forming Fungi Provides Insights into the Origins of Lignocellulose Decay Capabilities.</title>
        <authorList>
            <person name="Nagy L.G."/>
            <person name="Riley R."/>
            <person name="Tritt A."/>
            <person name="Adam C."/>
            <person name="Daum C."/>
            <person name="Floudas D."/>
            <person name="Sun H."/>
            <person name="Yadav J.S."/>
            <person name="Pangilinan J."/>
            <person name="Larsson K.H."/>
            <person name="Matsuura K."/>
            <person name="Barry K."/>
            <person name="Labutti K."/>
            <person name="Kuo R."/>
            <person name="Ohm R.A."/>
            <person name="Bhattacharya S.S."/>
            <person name="Shirouzu T."/>
            <person name="Yoshinaga Y."/>
            <person name="Martin F.M."/>
            <person name="Grigoriev I.V."/>
            <person name="Hibbett D.S."/>
        </authorList>
    </citation>
    <scope>NUCLEOTIDE SEQUENCE [LARGE SCALE GENOMIC DNA]</scope>
    <source>
        <strain evidence="2 3">HHB14362 ss-1</strain>
    </source>
</reference>
<dbReference type="Gene3D" id="3.30.559.10">
    <property type="entry name" value="Chloramphenicol acetyltransferase-like domain"/>
    <property type="match status" value="2"/>
</dbReference>
<dbReference type="InterPro" id="IPR050317">
    <property type="entry name" value="Plant_Fungal_Acyltransferase"/>
</dbReference>
<sequence length="523" mass="58133">MTNPHLGVLAVSRTTVFPSQRSSQNIPTITPLSILDSKCANWAPAAAFWIYDRYHLDQFSTAQLISSLRETLDLYPHWTGEVSFVDDINALDHRYRFRRLQVKHGYSTDPGVTIITAESETSILPLLPDYTVRNVWEASQLPSAAFIPDDPLPPTVTGKSAVFVQLAHFTDAFVIGVKIAHGLSDAHTLAQFMHIWMKIHRNTPITFPPLFDPALLDQAAAGDIDSEAPNDSLLLESSLLPLLRYDYWASANGAHPFMADSIRVPDELDKAKVRPLGKPLPWHEWETAAPVSHYVVHFTGEEVHNMWLQAVGGGLSHTEHHPRLSHLDSLLAFVWILINRARVLADDDKPVHLSTILGMRGRLVPDNFVGSPAIQGGVISNGREATSAENLASIAESIRIVINSFTPNALGALLHDMAYEDTPQREWNGFFGRRHVIFTSWLRLGLYDLELVEGVKPAFASCVMPAVDGVLTMTEGLPLPHDTKTENDAWWNNGVDVSIQLNREVIEALLTDILLQKYSTRLA</sequence>
<evidence type="ECO:0008006" key="4">
    <source>
        <dbReference type="Google" id="ProtNLM"/>
    </source>
</evidence>
<protein>
    <recommendedName>
        <fullName evidence="4">Transferase family protein</fullName>
    </recommendedName>
</protein>
<organism evidence="2 3">
    <name type="scientific">Neolentinus lepideus HHB14362 ss-1</name>
    <dbReference type="NCBI Taxonomy" id="1314782"/>
    <lineage>
        <taxon>Eukaryota</taxon>
        <taxon>Fungi</taxon>
        <taxon>Dikarya</taxon>
        <taxon>Basidiomycota</taxon>
        <taxon>Agaricomycotina</taxon>
        <taxon>Agaricomycetes</taxon>
        <taxon>Gloeophyllales</taxon>
        <taxon>Gloeophyllaceae</taxon>
        <taxon>Neolentinus</taxon>
    </lineage>
</organism>
<evidence type="ECO:0000313" key="3">
    <source>
        <dbReference type="Proteomes" id="UP000076761"/>
    </source>
</evidence>
<dbReference type="GO" id="GO:0044550">
    <property type="term" value="P:secondary metabolite biosynthetic process"/>
    <property type="evidence" value="ECO:0007669"/>
    <property type="project" value="TreeGrafter"/>
</dbReference>
<dbReference type="PANTHER" id="PTHR31642">
    <property type="entry name" value="TRICHOTHECENE 3-O-ACETYLTRANSFERASE"/>
    <property type="match status" value="1"/>
</dbReference>
<proteinExistence type="predicted"/>
<dbReference type="AlphaFoldDB" id="A0A165ST82"/>
<dbReference type="Pfam" id="PF02458">
    <property type="entry name" value="Transferase"/>
    <property type="match status" value="1"/>
</dbReference>
<dbReference type="EMBL" id="KV425570">
    <property type="protein sequence ID" value="KZT25640.1"/>
    <property type="molecule type" value="Genomic_DNA"/>
</dbReference>
<dbReference type="InterPro" id="IPR023213">
    <property type="entry name" value="CAT-like_dom_sf"/>
</dbReference>
<evidence type="ECO:0000313" key="2">
    <source>
        <dbReference type="EMBL" id="KZT25640.1"/>
    </source>
</evidence>
<dbReference type="STRING" id="1314782.A0A165ST82"/>
<dbReference type="OrthoDB" id="444127at2759"/>
<accession>A0A165ST82</accession>
<evidence type="ECO:0000256" key="1">
    <source>
        <dbReference type="ARBA" id="ARBA00022679"/>
    </source>
</evidence>
<dbReference type="PANTHER" id="PTHR31642:SF310">
    <property type="entry name" value="FATTY ALCOHOL:CAFFEOYL-COA ACYLTRANSFERASE"/>
    <property type="match status" value="1"/>
</dbReference>